<keyword evidence="7" id="KW-0458">Lysosome</keyword>
<dbReference type="SUPFAM" id="SSF103473">
    <property type="entry name" value="MFS general substrate transporter"/>
    <property type="match status" value="1"/>
</dbReference>
<evidence type="ECO:0000313" key="9">
    <source>
        <dbReference type="EMBL" id="EJW02571.1"/>
    </source>
</evidence>
<evidence type="ECO:0000313" key="10">
    <source>
        <dbReference type="Proteomes" id="UP000003163"/>
    </source>
</evidence>
<feature type="transmembrane region" description="Helical" evidence="8">
    <location>
        <begin position="217"/>
        <end position="236"/>
    </location>
</feature>
<keyword evidence="6 8" id="KW-0472">Membrane</keyword>
<evidence type="ECO:0000256" key="3">
    <source>
        <dbReference type="ARBA" id="ARBA00022448"/>
    </source>
</evidence>
<name>J9D466_EDHAE</name>
<dbReference type="AlphaFoldDB" id="J9D466"/>
<dbReference type="PANTHER" id="PTHR23512">
    <property type="entry name" value="MAJOR FACILITATOR SUPERFAMILY DOMAIN-CONTAINING PROTEIN 1"/>
    <property type="match status" value="1"/>
</dbReference>
<feature type="transmembrane region" description="Helical" evidence="8">
    <location>
        <begin position="184"/>
        <end position="205"/>
    </location>
</feature>
<sequence>MHNLKIANNIINNRINSINKKSHGGNKKIDINLYTEECIKNSKPFYMHKEKEGKSTYSTGFSLLVCISFLFALAWAPFSNIATILLQKRYNITSISAGRFMAAQEGMSLVLTIVVGCISDYIGFKLLFVALGSLTMISAHLLIFFAYSSPAAPIFLLGISGPLISCYWPCITYLVDADSIGSGFAIFTCILNVAYCLSPLMVSALALKDTSFDSVEFFIVCVGVISFLAVVALAIINSRYNL</sequence>
<dbReference type="Proteomes" id="UP000003163">
    <property type="component" value="Unassembled WGS sequence"/>
</dbReference>
<organism evidence="9 10">
    <name type="scientific">Edhazardia aedis (strain USNM 41457)</name>
    <name type="common">Microsporidian parasite</name>
    <dbReference type="NCBI Taxonomy" id="1003232"/>
    <lineage>
        <taxon>Eukaryota</taxon>
        <taxon>Fungi</taxon>
        <taxon>Fungi incertae sedis</taxon>
        <taxon>Microsporidia</taxon>
        <taxon>Edhazardia</taxon>
    </lineage>
</organism>
<feature type="transmembrane region" description="Helical" evidence="8">
    <location>
        <begin position="57"/>
        <end position="78"/>
    </location>
</feature>
<dbReference type="InterPro" id="IPR052187">
    <property type="entry name" value="MFSD1"/>
</dbReference>
<evidence type="ECO:0000256" key="4">
    <source>
        <dbReference type="ARBA" id="ARBA00022692"/>
    </source>
</evidence>
<evidence type="ECO:0000256" key="5">
    <source>
        <dbReference type="ARBA" id="ARBA00022989"/>
    </source>
</evidence>
<protein>
    <recommendedName>
        <fullName evidence="11">Major facilitator superfamily (MFS) profile domain-containing protein</fullName>
    </recommendedName>
</protein>
<keyword evidence="3" id="KW-0813">Transport</keyword>
<proteinExistence type="inferred from homology"/>
<dbReference type="InParanoid" id="J9D466"/>
<dbReference type="HOGENOM" id="CLU_1149539_0_0_1"/>
<gene>
    <name evidence="9" type="ORF">EDEG_03026</name>
</gene>
<dbReference type="STRING" id="1003232.J9D466"/>
<comment type="similarity">
    <text evidence="2">Belongs to the major facilitator superfamily.</text>
</comment>
<dbReference type="PANTHER" id="PTHR23512:SF3">
    <property type="entry name" value="MAJOR FACILITATOR SUPERFAMILY DOMAIN-CONTAINING PROTEIN 1"/>
    <property type="match status" value="1"/>
</dbReference>
<evidence type="ECO:0000256" key="8">
    <source>
        <dbReference type="SAM" id="Phobius"/>
    </source>
</evidence>
<dbReference type="Gene3D" id="1.20.1250.20">
    <property type="entry name" value="MFS general substrate transporter like domains"/>
    <property type="match status" value="1"/>
</dbReference>
<keyword evidence="4 8" id="KW-0812">Transmembrane</keyword>
<reference evidence="9 10" key="1">
    <citation type="submission" date="2011-08" db="EMBL/GenBank/DDBJ databases">
        <authorList>
            <person name="Liu Z.J."/>
            <person name="Shi F.L."/>
            <person name="Lu J.Q."/>
            <person name="Li M."/>
            <person name="Wang Z.L."/>
        </authorList>
    </citation>
    <scope>NUCLEOTIDE SEQUENCE [LARGE SCALE GENOMIC DNA]</scope>
    <source>
        <strain evidence="9 10">USNM 41457</strain>
    </source>
</reference>
<keyword evidence="10" id="KW-1185">Reference proteome</keyword>
<feature type="non-terminal residue" evidence="9">
    <location>
        <position position="242"/>
    </location>
</feature>
<feature type="transmembrane region" description="Helical" evidence="8">
    <location>
        <begin position="98"/>
        <end position="119"/>
    </location>
</feature>
<evidence type="ECO:0000256" key="6">
    <source>
        <dbReference type="ARBA" id="ARBA00023136"/>
    </source>
</evidence>
<dbReference type="VEuPathDB" id="MicrosporidiaDB:EDEG_03026"/>
<evidence type="ECO:0000256" key="1">
    <source>
        <dbReference type="ARBA" id="ARBA00004155"/>
    </source>
</evidence>
<feature type="transmembrane region" description="Helical" evidence="8">
    <location>
        <begin position="126"/>
        <end position="148"/>
    </location>
</feature>
<evidence type="ECO:0008006" key="11">
    <source>
        <dbReference type="Google" id="ProtNLM"/>
    </source>
</evidence>
<accession>J9D466</accession>
<evidence type="ECO:0000256" key="2">
    <source>
        <dbReference type="ARBA" id="ARBA00008335"/>
    </source>
</evidence>
<dbReference type="OrthoDB" id="424834at2759"/>
<dbReference type="EMBL" id="AFBI03000065">
    <property type="protein sequence ID" value="EJW02571.1"/>
    <property type="molecule type" value="Genomic_DNA"/>
</dbReference>
<reference evidence="10" key="2">
    <citation type="submission" date="2015-07" db="EMBL/GenBank/DDBJ databases">
        <title>Contrasting host-pathogen interactions and genome evolution in two generalist and specialist microsporidian pathogens of mosquitoes.</title>
        <authorList>
            <consortium name="The Broad Institute Genomics Platform"/>
            <consortium name="The Broad Institute Genome Sequencing Center for Infectious Disease"/>
            <person name="Cuomo C.A."/>
            <person name="Sanscrainte N.D."/>
            <person name="Goldberg J.M."/>
            <person name="Heiman D."/>
            <person name="Young S."/>
            <person name="Zeng Q."/>
            <person name="Becnel J.J."/>
            <person name="Birren B.W."/>
        </authorList>
    </citation>
    <scope>NUCLEOTIDE SEQUENCE [LARGE SCALE GENOMIC DNA]</scope>
    <source>
        <strain evidence="10">USNM 41457</strain>
    </source>
</reference>
<dbReference type="InterPro" id="IPR036259">
    <property type="entry name" value="MFS_trans_sf"/>
</dbReference>
<comment type="caution">
    <text evidence="9">The sequence shown here is derived from an EMBL/GenBank/DDBJ whole genome shotgun (WGS) entry which is preliminary data.</text>
</comment>
<evidence type="ECO:0000256" key="7">
    <source>
        <dbReference type="ARBA" id="ARBA00023228"/>
    </source>
</evidence>
<feature type="transmembrane region" description="Helical" evidence="8">
    <location>
        <begin position="154"/>
        <end position="175"/>
    </location>
</feature>
<comment type="subcellular location">
    <subcellularLocation>
        <location evidence="1">Lysosome membrane</location>
        <topology evidence="1">Multi-pass membrane protein</topology>
    </subcellularLocation>
</comment>
<keyword evidence="5 8" id="KW-1133">Transmembrane helix</keyword>